<dbReference type="EMBL" id="UOFP01000068">
    <property type="protein sequence ID" value="VAW84796.1"/>
    <property type="molecule type" value="Genomic_DNA"/>
</dbReference>
<organism evidence="2">
    <name type="scientific">hydrothermal vent metagenome</name>
    <dbReference type="NCBI Taxonomy" id="652676"/>
    <lineage>
        <taxon>unclassified sequences</taxon>
        <taxon>metagenomes</taxon>
        <taxon>ecological metagenomes</taxon>
    </lineage>
</organism>
<name>A0A3B0ZW38_9ZZZZ</name>
<feature type="domain" description="Bacterial toxin 44" evidence="1">
    <location>
        <begin position="116"/>
        <end position="227"/>
    </location>
</feature>
<dbReference type="InterPro" id="IPR028946">
    <property type="entry name" value="Ntox44"/>
</dbReference>
<protein>
    <recommendedName>
        <fullName evidence="1">Bacterial toxin 44 domain-containing protein</fullName>
    </recommendedName>
</protein>
<sequence>MSGGRPPGITGLNYTPLIDLGTLSRFLSPTPGPMCSVQSSIDEMTPIASYMSTEMNANAKSSDVIKVHELNSYSATECISEFMELSLWRQLFGLGVTPAQCINRQFTYSAAALLIWSKKVMQNAIWDHKPIISRRFNPRNPTGAQHWHLKGNTLYYYDVWSNVHYGYVGTAAGFSESVLLDGAGLEQIGSTLLRGALPSSDPSVQGLRAWDDPQDRAGIEIGIQLYHLYPSGLSIQVLLNSILTDPNIGTKRYEG</sequence>
<reference evidence="2" key="1">
    <citation type="submission" date="2018-06" db="EMBL/GenBank/DDBJ databases">
        <authorList>
            <person name="Zhirakovskaya E."/>
        </authorList>
    </citation>
    <scope>NUCLEOTIDE SEQUENCE</scope>
</reference>
<gene>
    <name evidence="2" type="ORF">MNBD_GAMMA18-240</name>
</gene>
<dbReference type="AlphaFoldDB" id="A0A3B0ZW38"/>
<dbReference type="Pfam" id="PF15607">
    <property type="entry name" value="Ntox44"/>
    <property type="match status" value="1"/>
</dbReference>
<accession>A0A3B0ZW38</accession>
<evidence type="ECO:0000313" key="2">
    <source>
        <dbReference type="EMBL" id="VAW84796.1"/>
    </source>
</evidence>
<evidence type="ECO:0000259" key="1">
    <source>
        <dbReference type="Pfam" id="PF15607"/>
    </source>
</evidence>
<proteinExistence type="predicted"/>